<dbReference type="Proteomes" id="UP000281726">
    <property type="component" value="Unassembled WGS sequence"/>
</dbReference>
<gene>
    <name evidence="3" type="ORF">D7223_30520</name>
</gene>
<proteinExistence type="predicted"/>
<dbReference type="InterPro" id="IPR045886">
    <property type="entry name" value="ThiF/MoeB/HesA"/>
</dbReference>
<dbReference type="PANTHER" id="PTHR43267">
    <property type="entry name" value="TRNA THREONYLCARBAMOYLADENOSINE DEHYDRATASE"/>
    <property type="match status" value="1"/>
</dbReference>
<dbReference type="InterPro" id="IPR035985">
    <property type="entry name" value="Ubiquitin-activating_enz"/>
</dbReference>
<dbReference type="EMBL" id="RBAK01000020">
    <property type="protein sequence ID" value="RKN38659.1"/>
    <property type="molecule type" value="Genomic_DNA"/>
</dbReference>
<dbReference type="AlphaFoldDB" id="A0A3A9YS70"/>
<organism evidence="3 4">
    <name type="scientific">Micromonospora endolithica</name>
    <dbReference type="NCBI Taxonomy" id="230091"/>
    <lineage>
        <taxon>Bacteria</taxon>
        <taxon>Bacillati</taxon>
        <taxon>Actinomycetota</taxon>
        <taxon>Actinomycetes</taxon>
        <taxon>Micromonosporales</taxon>
        <taxon>Micromonosporaceae</taxon>
        <taxon>Micromonospora</taxon>
    </lineage>
</organism>
<dbReference type="SUPFAM" id="SSF69572">
    <property type="entry name" value="Activating enzymes of the ubiquitin-like proteins"/>
    <property type="match status" value="1"/>
</dbReference>
<dbReference type="RefSeq" id="WP_120732835.1">
    <property type="nucleotide sequence ID" value="NZ_RBAK01000020.1"/>
</dbReference>
<evidence type="ECO:0000256" key="1">
    <source>
        <dbReference type="SAM" id="MobiDB-lite"/>
    </source>
</evidence>
<feature type="region of interest" description="Disordered" evidence="1">
    <location>
        <begin position="425"/>
        <end position="454"/>
    </location>
</feature>
<accession>A0A3A9YS70</accession>
<keyword evidence="4" id="KW-1185">Reference proteome</keyword>
<dbReference type="InterPro" id="IPR000594">
    <property type="entry name" value="ThiF_NAD_FAD-bd"/>
</dbReference>
<name>A0A3A9YS70_9ACTN</name>
<dbReference type="GO" id="GO:0061504">
    <property type="term" value="P:cyclic threonylcarbamoyladenosine biosynthetic process"/>
    <property type="evidence" value="ECO:0007669"/>
    <property type="project" value="TreeGrafter"/>
</dbReference>
<evidence type="ECO:0000313" key="3">
    <source>
        <dbReference type="EMBL" id="RKN38659.1"/>
    </source>
</evidence>
<dbReference type="GO" id="GO:0008641">
    <property type="term" value="F:ubiquitin-like modifier activating enzyme activity"/>
    <property type="evidence" value="ECO:0007669"/>
    <property type="project" value="InterPro"/>
</dbReference>
<protein>
    <submittedName>
        <fullName evidence="3">ThiF family adenylyltransferase</fullName>
    </submittedName>
</protein>
<keyword evidence="3" id="KW-0548">Nucleotidyltransferase</keyword>
<dbReference type="OrthoDB" id="6377837at2"/>
<reference evidence="3 4" key="1">
    <citation type="journal article" date="2004" name="Syst. Appl. Microbiol.">
        <title>Cryptoendolithic actinomycetes from antarctic sandstone rock samples: Micromonospora endolithica sp. nov. and two isolates related to Micromonospora coerulea Jensen 1932.</title>
        <authorList>
            <person name="Hirsch P."/>
            <person name="Mevs U."/>
            <person name="Kroppenstedt R.M."/>
            <person name="Schumann P."/>
            <person name="Stackebrandt E."/>
        </authorList>
    </citation>
    <scope>NUCLEOTIDE SEQUENCE [LARGE SCALE GENOMIC DNA]</scope>
    <source>
        <strain evidence="3 4">JCM 12677</strain>
    </source>
</reference>
<keyword evidence="3" id="KW-0808">Transferase</keyword>
<dbReference type="Gene3D" id="3.40.50.720">
    <property type="entry name" value="NAD(P)-binding Rossmann-like Domain"/>
    <property type="match status" value="1"/>
</dbReference>
<sequence length="454" mass="48754">MAQYPVVNPPADGWSLTVPARLWTALSDHLFRGDRDEHGAVILAGRGDGPRGPRLLARELILAMDGVDYVPGETGYRALAPSFVRDAAVRAREEGLAYLAVHNHFGGATVGFSRIDLASHDRGYPALRQITGQVVGGLVLTAQAAAGDLWLPDGSRVDLTEVVIPSGNLIRLRPRPARAGTAELLHDRQARLFGQLGQESLGRLQVAVVGLGGVGSILVEFLARLGVGSLLLIDDDVVDETNLPRLLAAERSDIGKPKTLPAVRNAHRANPDIDLTVMAERVETSKARQSLNSCDWIFLAADSHSARYWVNAAANQYLIPTTQIGVKIPVGDDGVVGEIHAVARFVVPGSGCMWCNGLIDPTELAIDMQPERERAAARYVAGVPAPSVIALNGLVATEAINHFMLAVTGMHHDPDDTTSAIHLPRRRERTGQMPRRDKDCPWCSPNGHLGRGDG</sequence>
<feature type="domain" description="THIF-type NAD/FAD binding fold" evidence="2">
    <location>
        <begin position="186"/>
        <end position="441"/>
    </location>
</feature>
<evidence type="ECO:0000259" key="2">
    <source>
        <dbReference type="Pfam" id="PF00899"/>
    </source>
</evidence>
<evidence type="ECO:0000313" key="4">
    <source>
        <dbReference type="Proteomes" id="UP000281726"/>
    </source>
</evidence>
<comment type="caution">
    <text evidence="3">The sequence shown here is derived from an EMBL/GenBank/DDBJ whole genome shotgun (WGS) entry which is preliminary data.</text>
</comment>
<dbReference type="PANTHER" id="PTHR43267:SF1">
    <property type="entry name" value="TRNA THREONYLCARBAMOYLADENOSINE DEHYDRATASE"/>
    <property type="match status" value="1"/>
</dbReference>
<dbReference type="Pfam" id="PF00899">
    <property type="entry name" value="ThiF"/>
    <property type="match status" value="1"/>
</dbReference>
<dbReference type="GO" id="GO:0016779">
    <property type="term" value="F:nucleotidyltransferase activity"/>
    <property type="evidence" value="ECO:0007669"/>
    <property type="project" value="UniProtKB-KW"/>
</dbReference>
<dbReference type="GO" id="GO:0061503">
    <property type="term" value="F:tRNA threonylcarbamoyladenosine dehydratase"/>
    <property type="evidence" value="ECO:0007669"/>
    <property type="project" value="TreeGrafter"/>
</dbReference>